<feature type="transmembrane region" description="Helical" evidence="1">
    <location>
        <begin position="96"/>
        <end position="116"/>
    </location>
</feature>
<keyword evidence="3" id="KW-1185">Reference proteome</keyword>
<name>A0ABT3GDG8_9BACT</name>
<proteinExistence type="predicted"/>
<dbReference type="Pfam" id="PF13781">
    <property type="entry name" value="DoxX_3"/>
    <property type="match status" value="1"/>
</dbReference>
<keyword evidence="1" id="KW-0472">Membrane</keyword>
<evidence type="ECO:0000313" key="3">
    <source>
        <dbReference type="Proteomes" id="UP001320876"/>
    </source>
</evidence>
<organism evidence="2 3">
    <name type="scientific">Luteolibacter arcticus</name>
    <dbReference type="NCBI Taxonomy" id="1581411"/>
    <lineage>
        <taxon>Bacteria</taxon>
        <taxon>Pseudomonadati</taxon>
        <taxon>Verrucomicrobiota</taxon>
        <taxon>Verrucomicrobiia</taxon>
        <taxon>Verrucomicrobiales</taxon>
        <taxon>Verrucomicrobiaceae</taxon>
        <taxon>Luteolibacter</taxon>
    </lineage>
</organism>
<accession>A0ABT3GDG8</accession>
<dbReference type="InterPro" id="IPR025695">
    <property type="entry name" value="DoxX-like"/>
</dbReference>
<evidence type="ECO:0000313" key="2">
    <source>
        <dbReference type="EMBL" id="MCW1921463.1"/>
    </source>
</evidence>
<evidence type="ECO:0000256" key="1">
    <source>
        <dbReference type="SAM" id="Phobius"/>
    </source>
</evidence>
<feature type="transmembrane region" description="Helical" evidence="1">
    <location>
        <begin position="7"/>
        <end position="25"/>
    </location>
</feature>
<protein>
    <submittedName>
        <fullName evidence="2">DoxX-like family protein</fullName>
    </submittedName>
</protein>
<gene>
    <name evidence="2" type="ORF">OKA05_02795</name>
</gene>
<keyword evidence="1" id="KW-1133">Transmembrane helix</keyword>
<keyword evidence="1" id="KW-0812">Transmembrane</keyword>
<dbReference type="Proteomes" id="UP001320876">
    <property type="component" value="Unassembled WGS sequence"/>
</dbReference>
<feature type="transmembrane region" description="Helical" evidence="1">
    <location>
        <begin position="45"/>
        <end position="64"/>
    </location>
</feature>
<comment type="caution">
    <text evidence="2">The sequence shown here is derived from an EMBL/GenBank/DDBJ whole genome shotgun (WGS) entry which is preliminary data.</text>
</comment>
<sequence length="118" mass="13185">MPRARSWLRYLIGSVWIFHGLYSKLLHQIPRHEAIVGRVLGEDAAGWLTPMIGIAEILLGAWVLTAKWPRTCAATQTLALVSMNVLEIVFARDLLLWPAGMVAANLVLIASAWWLAKR</sequence>
<dbReference type="RefSeq" id="WP_264485572.1">
    <property type="nucleotide sequence ID" value="NZ_JAPDDT010000001.1"/>
</dbReference>
<reference evidence="2 3" key="1">
    <citation type="submission" date="2022-10" db="EMBL/GenBank/DDBJ databases">
        <title>Luteolibacter arcticus strain CCTCC AB 2014275, whole genome shotgun sequencing project.</title>
        <authorList>
            <person name="Zhao G."/>
            <person name="Shen L."/>
        </authorList>
    </citation>
    <scope>NUCLEOTIDE SEQUENCE [LARGE SCALE GENOMIC DNA]</scope>
    <source>
        <strain evidence="2 3">CCTCC AB 2014275</strain>
    </source>
</reference>
<dbReference type="EMBL" id="JAPDDT010000001">
    <property type="protein sequence ID" value="MCW1921463.1"/>
    <property type="molecule type" value="Genomic_DNA"/>
</dbReference>